<evidence type="ECO:0000313" key="2">
    <source>
        <dbReference type="EMBL" id="KIM41370.1"/>
    </source>
</evidence>
<organism evidence="2 3">
    <name type="scientific">Hebeloma cylindrosporum</name>
    <dbReference type="NCBI Taxonomy" id="76867"/>
    <lineage>
        <taxon>Eukaryota</taxon>
        <taxon>Fungi</taxon>
        <taxon>Dikarya</taxon>
        <taxon>Basidiomycota</taxon>
        <taxon>Agaricomycotina</taxon>
        <taxon>Agaricomycetes</taxon>
        <taxon>Agaricomycetidae</taxon>
        <taxon>Agaricales</taxon>
        <taxon>Agaricineae</taxon>
        <taxon>Hymenogastraceae</taxon>
        <taxon>Hebeloma</taxon>
    </lineage>
</organism>
<dbReference type="PANTHER" id="PTHR47534">
    <property type="entry name" value="YALI0E05731P"/>
    <property type="match status" value="1"/>
</dbReference>
<gene>
    <name evidence="2" type="ORF">M413DRAFT_18928</name>
</gene>
<dbReference type="InterPro" id="IPR036291">
    <property type="entry name" value="NAD(P)-bd_dom_sf"/>
</dbReference>
<keyword evidence="1" id="KW-0560">Oxidoreductase</keyword>
<protein>
    <recommendedName>
        <fullName evidence="4">NAD(P)-binding protein</fullName>
    </recommendedName>
</protein>
<evidence type="ECO:0000313" key="3">
    <source>
        <dbReference type="Proteomes" id="UP000053424"/>
    </source>
</evidence>
<keyword evidence="3" id="KW-1185">Reference proteome</keyword>
<dbReference type="InterPro" id="IPR052228">
    <property type="entry name" value="Sec_Metab_Biosynth_Oxidored"/>
</dbReference>
<dbReference type="PRINTS" id="PR00081">
    <property type="entry name" value="GDHRDH"/>
</dbReference>
<dbReference type="AlphaFoldDB" id="A0A0C3BXP2"/>
<name>A0A0C3BXP2_HEBCY</name>
<dbReference type="EMBL" id="KN831780">
    <property type="protein sequence ID" value="KIM41370.1"/>
    <property type="molecule type" value="Genomic_DNA"/>
</dbReference>
<dbReference type="PANTHER" id="PTHR47534:SF3">
    <property type="entry name" value="ALCOHOL DEHYDROGENASE-LIKE C-TERMINAL DOMAIN-CONTAINING PROTEIN"/>
    <property type="match status" value="1"/>
</dbReference>
<reference evidence="3" key="2">
    <citation type="submission" date="2015-01" db="EMBL/GenBank/DDBJ databases">
        <title>Evolutionary Origins and Diversification of the Mycorrhizal Mutualists.</title>
        <authorList>
            <consortium name="DOE Joint Genome Institute"/>
            <consortium name="Mycorrhizal Genomics Consortium"/>
            <person name="Kohler A."/>
            <person name="Kuo A."/>
            <person name="Nagy L.G."/>
            <person name="Floudas D."/>
            <person name="Copeland A."/>
            <person name="Barry K.W."/>
            <person name="Cichocki N."/>
            <person name="Veneault-Fourrey C."/>
            <person name="LaButti K."/>
            <person name="Lindquist E.A."/>
            <person name="Lipzen A."/>
            <person name="Lundell T."/>
            <person name="Morin E."/>
            <person name="Murat C."/>
            <person name="Riley R."/>
            <person name="Ohm R."/>
            <person name="Sun H."/>
            <person name="Tunlid A."/>
            <person name="Henrissat B."/>
            <person name="Grigoriev I.V."/>
            <person name="Hibbett D.S."/>
            <person name="Martin F."/>
        </authorList>
    </citation>
    <scope>NUCLEOTIDE SEQUENCE [LARGE SCALE GENOMIC DNA]</scope>
    <source>
        <strain evidence="3">h7</strain>
    </source>
</reference>
<dbReference type="STRING" id="686832.A0A0C3BXP2"/>
<dbReference type="InterPro" id="IPR002347">
    <property type="entry name" value="SDR_fam"/>
</dbReference>
<dbReference type="SUPFAM" id="SSF51735">
    <property type="entry name" value="NAD(P)-binding Rossmann-fold domains"/>
    <property type="match status" value="1"/>
</dbReference>
<dbReference type="Gene3D" id="3.40.50.720">
    <property type="entry name" value="NAD(P)-binding Rossmann-like Domain"/>
    <property type="match status" value="1"/>
</dbReference>
<accession>A0A0C3BXP2</accession>
<dbReference type="GO" id="GO:0016491">
    <property type="term" value="F:oxidoreductase activity"/>
    <property type="evidence" value="ECO:0007669"/>
    <property type="project" value="UniProtKB-KW"/>
</dbReference>
<sequence>MPSFSVAKSTNESYTPAYIPTILITGATSGIGEAIVKSLANHLHGRGHFILVGRNRAAAESIIASLPPSAQDSTYEFIACDVSLMKNVHALAKDLLERLPKLNFLVHSAGVFGILGLEETEEGIDKKLASRYYARWALTHDLLPLLRNAKDQGEPASVLSVLGAGMGGQVDLDDLGLKKSYSGIKAMMQSLSYNDLMVAEFARREPNIAFTHIYPGNVNTAMYKPSNPIYKIIVFFLRPVIWLITTTPEACAEHMIFALLDADKGMYRRNEKGDDIAMKGFPTPAGDEAKKEQAQKALWDHSLQVTTV</sequence>
<proteinExistence type="predicted"/>
<dbReference type="Pfam" id="PF00106">
    <property type="entry name" value="adh_short"/>
    <property type="match status" value="1"/>
</dbReference>
<evidence type="ECO:0008006" key="4">
    <source>
        <dbReference type="Google" id="ProtNLM"/>
    </source>
</evidence>
<dbReference type="HOGENOM" id="CLU_044999_1_0_1"/>
<dbReference type="Proteomes" id="UP000053424">
    <property type="component" value="Unassembled WGS sequence"/>
</dbReference>
<reference evidence="2 3" key="1">
    <citation type="submission" date="2014-04" db="EMBL/GenBank/DDBJ databases">
        <authorList>
            <consortium name="DOE Joint Genome Institute"/>
            <person name="Kuo A."/>
            <person name="Gay G."/>
            <person name="Dore J."/>
            <person name="Kohler A."/>
            <person name="Nagy L.G."/>
            <person name="Floudas D."/>
            <person name="Copeland A."/>
            <person name="Barry K.W."/>
            <person name="Cichocki N."/>
            <person name="Veneault-Fourrey C."/>
            <person name="LaButti K."/>
            <person name="Lindquist E.A."/>
            <person name="Lipzen A."/>
            <person name="Lundell T."/>
            <person name="Morin E."/>
            <person name="Murat C."/>
            <person name="Sun H."/>
            <person name="Tunlid A."/>
            <person name="Henrissat B."/>
            <person name="Grigoriev I.V."/>
            <person name="Hibbett D.S."/>
            <person name="Martin F."/>
            <person name="Nordberg H.P."/>
            <person name="Cantor M.N."/>
            <person name="Hua S.X."/>
        </authorList>
    </citation>
    <scope>NUCLEOTIDE SEQUENCE [LARGE SCALE GENOMIC DNA]</scope>
    <source>
        <strain evidence="3">h7</strain>
    </source>
</reference>
<dbReference type="OrthoDB" id="2898509at2759"/>
<evidence type="ECO:0000256" key="1">
    <source>
        <dbReference type="ARBA" id="ARBA00023002"/>
    </source>
</evidence>